<accession>A0ACC1R427</accession>
<reference evidence="1" key="1">
    <citation type="submission" date="2022-07" db="EMBL/GenBank/DDBJ databases">
        <title>Genome Sequence of Lecanicillium saksenae.</title>
        <authorList>
            <person name="Buettner E."/>
        </authorList>
    </citation>
    <scope>NUCLEOTIDE SEQUENCE</scope>
    <source>
        <strain evidence="1">VT-O1</strain>
    </source>
</reference>
<organism evidence="1 2">
    <name type="scientific">Lecanicillium saksenae</name>
    <dbReference type="NCBI Taxonomy" id="468837"/>
    <lineage>
        <taxon>Eukaryota</taxon>
        <taxon>Fungi</taxon>
        <taxon>Dikarya</taxon>
        <taxon>Ascomycota</taxon>
        <taxon>Pezizomycotina</taxon>
        <taxon>Sordariomycetes</taxon>
        <taxon>Hypocreomycetidae</taxon>
        <taxon>Hypocreales</taxon>
        <taxon>Cordycipitaceae</taxon>
        <taxon>Lecanicillium</taxon>
    </lineage>
</organism>
<evidence type="ECO:0000313" key="2">
    <source>
        <dbReference type="Proteomes" id="UP001148737"/>
    </source>
</evidence>
<gene>
    <name evidence="1" type="ORF">NLG97_g2478</name>
</gene>
<dbReference type="Proteomes" id="UP001148737">
    <property type="component" value="Unassembled WGS sequence"/>
</dbReference>
<keyword evidence="2" id="KW-1185">Reference proteome</keyword>
<protein>
    <submittedName>
        <fullName evidence="1">Uncharacterized protein</fullName>
    </submittedName>
</protein>
<dbReference type="EMBL" id="JANAKD010000170">
    <property type="protein sequence ID" value="KAJ3496682.1"/>
    <property type="molecule type" value="Genomic_DNA"/>
</dbReference>
<sequence>MASTTTAPFGVNIHSHRESLSPSPPGEEVRSRRRVKAEERTDRKKRWTTKVKTGCATCRARRIKCDEGKPVCRRCVFSKRQCGGYMDQPPPQYVSNSCCSSPSSTGSDLVAQPGNGMSAIYQVASSFEQQMFHRFRTETVLQVGCVFDMQFWLMDVPQAAQAHRPLWHASVALAALSGSRTNPADSMYLFADAAMDGLTSFVMQHYHAAIRELIPLSNPSGDAPSFENQQVLLMTNVLLLGLASMQGNQRDAAMFSRHSLTLFNDWRFWQRQDNWKTSSQGAMLSVAPLTALMYRLQSQEIADRLQRPDWLVTDFGQYTKLPSATPFASMTEAYRELQPILAGLNLVVKERLLRPHTDFKLPTPEHCLAFRYAFTAWKAKYDHFCDTTQSPETANRLEAMILDLFKATVENSLLPSNDYSVLIPMHHHMVDTAESILLALSTTDMFNASMSDGILGSSPEASSPSSIAESASILTPGSPPLLSGPRLGKPLPYSFGPVVLEPLFMVAMDSADFGLRQRAISVLRRWPRAEGIWSSVIMAGFSEALMSATDAIDGGLEVLENGLGRMTLRSITDTRESWPGRVVLVNW</sequence>
<comment type="caution">
    <text evidence="1">The sequence shown here is derived from an EMBL/GenBank/DDBJ whole genome shotgun (WGS) entry which is preliminary data.</text>
</comment>
<proteinExistence type="predicted"/>
<name>A0ACC1R427_9HYPO</name>
<evidence type="ECO:0000313" key="1">
    <source>
        <dbReference type="EMBL" id="KAJ3496682.1"/>
    </source>
</evidence>